<gene>
    <name evidence="1" type="ORF">RCL2_002820800</name>
</gene>
<comment type="caution">
    <text evidence="1">The sequence shown here is derived from an EMBL/GenBank/DDBJ whole genome shotgun (WGS) entry which is preliminary data.</text>
</comment>
<dbReference type="OrthoDB" id="2429297at2759"/>
<protein>
    <submittedName>
        <fullName evidence="1">Uncharacterized protein</fullName>
    </submittedName>
</protein>
<proteinExistence type="predicted"/>
<evidence type="ECO:0000313" key="2">
    <source>
        <dbReference type="Proteomes" id="UP000615446"/>
    </source>
</evidence>
<dbReference type="AlphaFoldDB" id="A0A8H3M9N5"/>
<name>A0A8H3M9N5_9GLOM</name>
<sequence>MRRKIMPQEHEDQFEWFMSSKENVNLSFHKVDAKTGLPLKYLSDQKEALWKKFHKLYLNEIKRSAFLERLRKRPFVYQENLGRLCSTCSTYGYDVFKELTNLIIQNIENQKFQRDYPKHLHVTFDGKVSYNSCINHCLPFAFGKCDEEHMSECVEYNEIFNLFKELQSLLGDSDGIF</sequence>
<dbReference type="EMBL" id="BLAL01000302">
    <property type="protein sequence ID" value="GET01815.1"/>
    <property type="molecule type" value="Genomic_DNA"/>
</dbReference>
<dbReference type="Proteomes" id="UP000615446">
    <property type="component" value="Unassembled WGS sequence"/>
</dbReference>
<accession>A0A8H3M9N5</accession>
<reference evidence="1" key="1">
    <citation type="submission" date="2019-10" db="EMBL/GenBank/DDBJ databases">
        <title>Conservation and host-specific expression of non-tandemly repeated heterogenous ribosome RNA gene in arbuscular mycorrhizal fungi.</title>
        <authorList>
            <person name="Maeda T."/>
            <person name="Kobayashi Y."/>
            <person name="Nakagawa T."/>
            <person name="Ezawa T."/>
            <person name="Yamaguchi K."/>
            <person name="Bino T."/>
            <person name="Nishimoto Y."/>
            <person name="Shigenobu S."/>
            <person name="Kawaguchi M."/>
        </authorList>
    </citation>
    <scope>NUCLEOTIDE SEQUENCE</scope>
    <source>
        <strain evidence="1">HR1</strain>
    </source>
</reference>
<evidence type="ECO:0000313" key="1">
    <source>
        <dbReference type="EMBL" id="GET01815.1"/>
    </source>
</evidence>
<organism evidence="1 2">
    <name type="scientific">Rhizophagus clarus</name>
    <dbReference type="NCBI Taxonomy" id="94130"/>
    <lineage>
        <taxon>Eukaryota</taxon>
        <taxon>Fungi</taxon>
        <taxon>Fungi incertae sedis</taxon>
        <taxon>Mucoromycota</taxon>
        <taxon>Glomeromycotina</taxon>
        <taxon>Glomeromycetes</taxon>
        <taxon>Glomerales</taxon>
        <taxon>Glomeraceae</taxon>
        <taxon>Rhizophagus</taxon>
    </lineage>
</organism>